<dbReference type="EMBL" id="CP012040">
    <property type="protein sequence ID" value="AKP53502.1"/>
    <property type="molecule type" value="Genomic_DNA"/>
</dbReference>
<protein>
    <recommendedName>
        <fullName evidence="1">Carrier domain-containing protein</fullName>
    </recommendedName>
</protein>
<keyword evidence="3" id="KW-1185">Reference proteome</keyword>
<dbReference type="Gene3D" id="1.10.1200.10">
    <property type="entry name" value="ACP-like"/>
    <property type="match status" value="1"/>
</dbReference>
<sequence length="79" mass="9205">MNNYTRLKAIVEVFGQYGIAPVAKVKRADFVNDLGFDKVFLNGLIFDVETVLQMELEDEIVQSLRRPEDLIQYFLQHQN</sequence>
<evidence type="ECO:0000313" key="2">
    <source>
        <dbReference type="EMBL" id="AKP53502.1"/>
    </source>
</evidence>
<dbReference type="SUPFAM" id="SSF47336">
    <property type="entry name" value="ACP-like"/>
    <property type="match status" value="1"/>
</dbReference>
<name>A0A0H4PYK1_9BACT</name>
<feature type="domain" description="Carrier" evidence="1">
    <location>
        <begin position="1"/>
        <end position="78"/>
    </location>
</feature>
<evidence type="ECO:0000313" key="3">
    <source>
        <dbReference type="Proteomes" id="UP000036520"/>
    </source>
</evidence>
<dbReference type="InterPro" id="IPR036736">
    <property type="entry name" value="ACP-like_sf"/>
</dbReference>
<proteinExistence type="predicted"/>
<dbReference type="InterPro" id="IPR009081">
    <property type="entry name" value="PP-bd_ACP"/>
</dbReference>
<dbReference type="AlphaFoldDB" id="A0A0H4PYK1"/>
<dbReference type="OrthoDB" id="826370at2"/>
<reference evidence="2 3" key="1">
    <citation type="submission" date="2015-07" db="EMBL/GenBank/DDBJ databases">
        <authorList>
            <person name="Kim K.M."/>
        </authorList>
    </citation>
    <scope>NUCLEOTIDE SEQUENCE [LARGE SCALE GENOMIC DNA]</scope>
    <source>
        <strain evidence="2 3">KCTC 12363</strain>
    </source>
</reference>
<dbReference type="RefSeq" id="WP_048643600.1">
    <property type="nucleotide sequence ID" value="NZ_CAXBGM010000083.1"/>
</dbReference>
<evidence type="ECO:0000259" key="1">
    <source>
        <dbReference type="PROSITE" id="PS50075"/>
    </source>
</evidence>
<organism evidence="2 3">
    <name type="scientific">Cyclobacterium amurskyense</name>
    <dbReference type="NCBI Taxonomy" id="320787"/>
    <lineage>
        <taxon>Bacteria</taxon>
        <taxon>Pseudomonadati</taxon>
        <taxon>Bacteroidota</taxon>
        <taxon>Cytophagia</taxon>
        <taxon>Cytophagales</taxon>
        <taxon>Cyclobacteriaceae</taxon>
        <taxon>Cyclobacterium</taxon>
    </lineage>
</organism>
<dbReference type="KEGG" id="camu:CA2015_4149"/>
<dbReference type="Proteomes" id="UP000036520">
    <property type="component" value="Chromosome"/>
</dbReference>
<gene>
    <name evidence="2" type="ORF">CA2015_4149</name>
</gene>
<accession>A0A0H4PYK1</accession>
<dbReference type="PROSITE" id="PS50075">
    <property type="entry name" value="CARRIER"/>
    <property type="match status" value="1"/>
</dbReference>
<dbReference type="STRING" id="320787.CA2015_4149"/>